<dbReference type="AlphaFoldDB" id="A0A6A6R9V6"/>
<protein>
    <recommendedName>
        <fullName evidence="4">F-box domain-containing protein</fullName>
    </recommendedName>
</protein>
<evidence type="ECO:0000313" key="3">
    <source>
        <dbReference type="Proteomes" id="UP000799750"/>
    </source>
</evidence>
<keyword evidence="3" id="KW-1185">Reference proteome</keyword>
<feature type="compositionally biased region" description="Low complexity" evidence="1">
    <location>
        <begin position="34"/>
        <end position="46"/>
    </location>
</feature>
<evidence type="ECO:0000256" key="1">
    <source>
        <dbReference type="SAM" id="MobiDB-lite"/>
    </source>
</evidence>
<accession>A0A6A6R9V6</accession>
<feature type="region of interest" description="Disordered" evidence="1">
    <location>
        <begin position="86"/>
        <end position="109"/>
    </location>
</feature>
<dbReference type="EMBL" id="MU004183">
    <property type="protein sequence ID" value="KAF2500257.1"/>
    <property type="molecule type" value="Genomic_DNA"/>
</dbReference>
<dbReference type="Proteomes" id="UP000799750">
    <property type="component" value="Unassembled WGS sequence"/>
</dbReference>
<name>A0A6A6R9V6_9PEZI</name>
<feature type="compositionally biased region" description="Polar residues" evidence="1">
    <location>
        <begin position="92"/>
        <end position="109"/>
    </location>
</feature>
<reference evidence="2" key="1">
    <citation type="journal article" date="2020" name="Stud. Mycol.">
        <title>101 Dothideomycetes genomes: a test case for predicting lifestyles and emergence of pathogens.</title>
        <authorList>
            <person name="Haridas S."/>
            <person name="Albert R."/>
            <person name="Binder M."/>
            <person name="Bloem J."/>
            <person name="Labutti K."/>
            <person name="Salamov A."/>
            <person name="Andreopoulos B."/>
            <person name="Baker S."/>
            <person name="Barry K."/>
            <person name="Bills G."/>
            <person name="Bluhm B."/>
            <person name="Cannon C."/>
            <person name="Castanera R."/>
            <person name="Culley D."/>
            <person name="Daum C."/>
            <person name="Ezra D."/>
            <person name="Gonzalez J."/>
            <person name="Henrissat B."/>
            <person name="Kuo A."/>
            <person name="Liang C."/>
            <person name="Lipzen A."/>
            <person name="Lutzoni F."/>
            <person name="Magnuson J."/>
            <person name="Mondo S."/>
            <person name="Nolan M."/>
            <person name="Ohm R."/>
            <person name="Pangilinan J."/>
            <person name="Park H.-J."/>
            <person name="Ramirez L."/>
            <person name="Alfaro M."/>
            <person name="Sun H."/>
            <person name="Tritt A."/>
            <person name="Yoshinaga Y."/>
            <person name="Zwiers L.-H."/>
            <person name="Turgeon B."/>
            <person name="Goodwin S."/>
            <person name="Spatafora J."/>
            <person name="Crous P."/>
            <person name="Grigoriev I."/>
        </authorList>
    </citation>
    <scope>NUCLEOTIDE SEQUENCE</scope>
    <source>
        <strain evidence="2">CBS 269.34</strain>
    </source>
</reference>
<feature type="region of interest" description="Disordered" evidence="1">
    <location>
        <begin position="1"/>
        <end position="46"/>
    </location>
</feature>
<dbReference type="Gene3D" id="3.80.10.10">
    <property type="entry name" value="Ribonuclease Inhibitor"/>
    <property type="match status" value="1"/>
</dbReference>
<dbReference type="OrthoDB" id="3210378at2759"/>
<organism evidence="2 3">
    <name type="scientific">Lophium mytilinum</name>
    <dbReference type="NCBI Taxonomy" id="390894"/>
    <lineage>
        <taxon>Eukaryota</taxon>
        <taxon>Fungi</taxon>
        <taxon>Dikarya</taxon>
        <taxon>Ascomycota</taxon>
        <taxon>Pezizomycotina</taxon>
        <taxon>Dothideomycetes</taxon>
        <taxon>Pleosporomycetidae</taxon>
        <taxon>Mytilinidiales</taxon>
        <taxon>Mytilinidiaceae</taxon>
        <taxon>Lophium</taxon>
    </lineage>
</organism>
<dbReference type="InterPro" id="IPR032675">
    <property type="entry name" value="LRR_dom_sf"/>
</dbReference>
<evidence type="ECO:0000313" key="2">
    <source>
        <dbReference type="EMBL" id="KAF2500257.1"/>
    </source>
</evidence>
<feature type="compositionally biased region" description="Polar residues" evidence="1">
    <location>
        <begin position="12"/>
        <end position="22"/>
    </location>
</feature>
<sequence>MRRFLSFHKKPSPSTEEQTTSVDAPRHCSTGQLSKRSSVSSVASARPSRDSIYSKGTLTTSYSSVQSTTHYDFDTIPTITKTPWELDRYKRPSTTQRSKPTEGTSPATNSFEKLPREIYDCILQELELLHFQPGKHVCPSCYLRDVSNLALTSRAWDKAARAKLYRNIWLLPDDGNHEMKKLRLKNTRRLKLLRRTLRERTALARTVKELNCQNYQEVYRKADILDKGEVVDMIASVVMACPHLEKLTGFHVSYNHSFDRLSHALSTRYQLKERIWLLKPPIDPATPTSPTFPRNSDSNSLSDLYDPTTDSTETFLAQHSFWPSLTTLVLHSQSSPSAPTMTFRAFIATFRSLPALSNLSVSYFSAAEFSNRTLAALPRLQSLRLEKLPGITDTGLQRYFAQPVAASIVNLSLINLQIADLAVLGKVFEYMSELSRLTLSQTPTPRPSDDAWPLPASADAVFRSTSLKYLHWSCLTPHPPTTVALGKAIKDGDLPALRTLRAPTDDGTLQAVCAPRASIAREGDETAVNTAAAVADQQRQNRKRASMSVQSTITLSPMPKSAKRRSMLDLRPSRPTEVAADSNAPKTTAQLQIQTSIALNAKGKWKRVSTPVLPSSAFTRPEPKTLIAPLASPPLPKPNPVSLPAARLAAQHRLAAARKFPGIKIIVTSPSGIDIKTWTMRSYLGLVQGPCVVRYCLDPDIKGDGEDVLITGVAEVVGGARVGHGRRQGEEPVWERVRVRGCLHPGGRGGDQVGANELF</sequence>
<evidence type="ECO:0008006" key="4">
    <source>
        <dbReference type="Google" id="ProtNLM"/>
    </source>
</evidence>
<dbReference type="SUPFAM" id="SSF52047">
    <property type="entry name" value="RNI-like"/>
    <property type="match status" value="1"/>
</dbReference>
<feature type="compositionally biased region" description="Basic residues" evidence="1">
    <location>
        <begin position="1"/>
        <end position="11"/>
    </location>
</feature>
<proteinExistence type="predicted"/>
<gene>
    <name evidence="2" type="ORF">BU16DRAFT_241425</name>
</gene>